<dbReference type="PROSITE" id="PS51162">
    <property type="entry name" value="THYROGLOBULIN_1_2"/>
    <property type="match status" value="3"/>
</dbReference>
<evidence type="ECO:0000256" key="3">
    <source>
        <dbReference type="ARBA" id="ARBA00022737"/>
    </source>
</evidence>
<dbReference type="OrthoDB" id="5989649at2759"/>
<feature type="domain" description="Thyroglobulin type-1" evidence="7">
    <location>
        <begin position="87"/>
        <end position="148"/>
    </location>
</feature>
<dbReference type="AlphaFoldDB" id="A0A9X0DBT0"/>
<dbReference type="SMART" id="SM00211">
    <property type="entry name" value="TY"/>
    <property type="match status" value="3"/>
</dbReference>
<keyword evidence="3" id="KW-0677">Repeat</keyword>
<evidence type="ECO:0000256" key="5">
    <source>
        <dbReference type="PROSITE-ProRule" id="PRU00500"/>
    </source>
</evidence>
<dbReference type="PANTHER" id="PTHR12352">
    <property type="entry name" value="SECRETED MODULAR CALCIUM-BINDING PROTEIN"/>
    <property type="match status" value="1"/>
</dbReference>
<evidence type="ECO:0000256" key="1">
    <source>
        <dbReference type="ARBA" id="ARBA00004613"/>
    </source>
</evidence>
<feature type="disulfide bond" evidence="5">
    <location>
        <begin position="196"/>
        <end position="216"/>
    </location>
</feature>
<comment type="caution">
    <text evidence="8">The sequence shown here is derived from an EMBL/GenBank/DDBJ whole genome shotgun (WGS) entry which is preliminary data.</text>
</comment>
<comment type="caution">
    <text evidence="5">Lacks conserved residue(s) required for the propagation of feature annotation.</text>
</comment>
<reference evidence="8" key="1">
    <citation type="submission" date="2023-01" db="EMBL/GenBank/DDBJ databases">
        <title>Genome assembly of the deep-sea coral Lophelia pertusa.</title>
        <authorList>
            <person name="Herrera S."/>
            <person name="Cordes E."/>
        </authorList>
    </citation>
    <scope>NUCLEOTIDE SEQUENCE</scope>
    <source>
        <strain evidence="8">USNM1676648</strain>
        <tissue evidence="8">Polyp</tissue>
    </source>
</reference>
<dbReference type="InterPro" id="IPR051950">
    <property type="entry name" value="Dev_reg/Prot_inhib"/>
</dbReference>
<organism evidence="8 9">
    <name type="scientific">Desmophyllum pertusum</name>
    <dbReference type="NCBI Taxonomy" id="174260"/>
    <lineage>
        <taxon>Eukaryota</taxon>
        <taxon>Metazoa</taxon>
        <taxon>Cnidaria</taxon>
        <taxon>Anthozoa</taxon>
        <taxon>Hexacorallia</taxon>
        <taxon>Scleractinia</taxon>
        <taxon>Caryophylliina</taxon>
        <taxon>Caryophylliidae</taxon>
        <taxon>Desmophyllum</taxon>
    </lineage>
</organism>
<keyword evidence="4 5" id="KW-1015">Disulfide bond</keyword>
<feature type="disulfide bond" evidence="5">
    <location>
        <begin position="120"/>
        <end position="127"/>
    </location>
</feature>
<dbReference type="Gene3D" id="4.10.800.10">
    <property type="entry name" value="Thyroglobulin type-1"/>
    <property type="match status" value="3"/>
</dbReference>
<dbReference type="Proteomes" id="UP001163046">
    <property type="component" value="Unassembled WGS sequence"/>
</dbReference>
<dbReference type="InterPro" id="IPR000716">
    <property type="entry name" value="Thyroglobulin_1"/>
</dbReference>
<evidence type="ECO:0000313" key="8">
    <source>
        <dbReference type="EMBL" id="KAJ7392279.1"/>
    </source>
</evidence>
<sequence>MLSLLILLASALAFTNAETKCEQLSGQASSNRGLLGRFVPQCNADGSFKSKQCWWSTGFCWCVEELGTEIPGTKTRGNLDCSKEGALTLCQSLQAIIVNLPGWCGPPQCKPDGSFEEVQCCASTGKCSCVDREGKKVEGTEQNGKPDCEPHTTKCEKSRLDALANGPLPGKFVPHCKDDGSYEPAQCWASTGYCWCVDENGEKKDGSTVRFKHPGCL</sequence>
<feature type="chain" id="PRO_5040832233" description="Thyroglobulin type-1 domain-containing protein" evidence="6">
    <location>
        <begin position="18"/>
        <end position="217"/>
    </location>
</feature>
<dbReference type="PANTHER" id="PTHR12352:SF3">
    <property type="entry name" value="NIDOGEN-2"/>
    <property type="match status" value="1"/>
</dbReference>
<dbReference type="Pfam" id="PF00086">
    <property type="entry name" value="Thyroglobulin_1"/>
    <property type="match status" value="3"/>
</dbReference>
<feature type="signal peptide" evidence="6">
    <location>
        <begin position="1"/>
        <end position="17"/>
    </location>
</feature>
<dbReference type="SUPFAM" id="SSF57610">
    <property type="entry name" value="Thyroglobulin type-1 domain"/>
    <property type="match status" value="3"/>
</dbReference>
<accession>A0A9X0DBT0</accession>
<protein>
    <recommendedName>
        <fullName evidence="7">Thyroglobulin type-1 domain-containing protein</fullName>
    </recommendedName>
</protein>
<dbReference type="EMBL" id="MU825402">
    <property type="protein sequence ID" value="KAJ7392279.1"/>
    <property type="molecule type" value="Genomic_DNA"/>
</dbReference>
<evidence type="ECO:0000259" key="7">
    <source>
        <dbReference type="PROSITE" id="PS51162"/>
    </source>
</evidence>
<feature type="disulfide bond" evidence="5">
    <location>
        <begin position="187"/>
        <end position="194"/>
    </location>
</feature>
<dbReference type="InterPro" id="IPR036857">
    <property type="entry name" value="Thyroglobulin_1_sf"/>
</dbReference>
<keyword evidence="6" id="KW-0732">Signal</keyword>
<feature type="disulfide bond" evidence="5">
    <location>
        <begin position="90"/>
        <end position="109"/>
    </location>
</feature>
<evidence type="ECO:0000256" key="2">
    <source>
        <dbReference type="ARBA" id="ARBA00022525"/>
    </source>
</evidence>
<dbReference type="PROSITE" id="PS00484">
    <property type="entry name" value="THYROGLOBULIN_1_1"/>
    <property type="match status" value="2"/>
</dbReference>
<evidence type="ECO:0000256" key="4">
    <source>
        <dbReference type="ARBA" id="ARBA00023157"/>
    </source>
</evidence>
<comment type="subcellular location">
    <subcellularLocation>
        <location evidence="1">Secreted</location>
    </subcellularLocation>
</comment>
<gene>
    <name evidence="8" type="ORF">OS493_013659</name>
</gene>
<feature type="disulfide bond" evidence="5">
    <location>
        <begin position="53"/>
        <end position="60"/>
    </location>
</feature>
<proteinExistence type="predicted"/>
<name>A0A9X0DBT0_9CNID</name>
<evidence type="ECO:0000256" key="6">
    <source>
        <dbReference type="SAM" id="SignalP"/>
    </source>
</evidence>
<dbReference type="GO" id="GO:0005615">
    <property type="term" value="C:extracellular space"/>
    <property type="evidence" value="ECO:0007669"/>
    <property type="project" value="TreeGrafter"/>
</dbReference>
<evidence type="ECO:0000313" key="9">
    <source>
        <dbReference type="Proteomes" id="UP001163046"/>
    </source>
</evidence>
<feature type="domain" description="Thyroglobulin type-1" evidence="7">
    <location>
        <begin position="152"/>
        <end position="216"/>
    </location>
</feature>
<dbReference type="CDD" id="cd00191">
    <property type="entry name" value="TY"/>
    <property type="match status" value="3"/>
</dbReference>
<feature type="domain" description="Thyroglobulin type-1" evidence="7">
    <location>
        <begin position="18"/>
        <end position="81"/>
    </location>
</feature>
<keyword evidence="2" id="KW-0964">Secreted</keyword>
<keyword evidence="9" id="KW-1185">Reference proteome</keyword>